<gene>
    <name evidence="3" type="ORF">HaLaN_22102</name>
</gene>
<dbReference type="InterPro" id="IPR004394">
    <property type="entry name" value="Iojap/RsfS/C7orf30"/>
</dbReference>
<keyword evidence="4" id="KW-1185">Reference proteome</keyword>
<feature type="compositionally biased region" description="Low complexity" evidence="2">
    <location>
        <begin position="74"/>
        <end position="83"/>
    </location>
</feature>
<dbReference type="GO" id="GO:0017148">
    <property type="term" value="P:negative regulation of translation"/>
    <property type="evidence" value="ECO:0007669"/>
    <property type="project" value="TreeGrafter"/>
</dbReference>
<dbReference type="Gene3D" id="3.30.460.10">
    <property type="entry name" value="Beta Polymerase, domain 2"/>
    <property type="match status" value="1"/>
</dbReference>
<dbReference type="AlphaFoldDB" id="A0A6A0A0E1"/>
<dbReference type="SUPFAM" id="SSF81301">
    <property type="entry name" value="Nucleotidyltransferase"/>
    <property type="match status" value="1"/>
</dbReference>
<organism evidence="3 4">
    <name type="scientific">Haematococcus lacustris</name>
    <name type="common">Green alga</name>
    <name type="synonym">Haematococcus pluvialis</name>
    <dbReference type="NCBI Taxonomy" id="44745"/>
    <lineage>
        <taxon>Eukaryota</taxon>
        <taxon>Viridiplantae</taxon>
        <taxon>Chlorophyta</taxon>
        <taxon>core chlorophytes</taxon>
        <taxon>Chlorophyceae</taxon>
        <taxon>CS clade</taxon>
        <taxon>Chlamydomonadales</taxon>
        <taxon>Haematococcaceae</taxon>
        <taxon>Haematococcus</taxon>
    </lineage>
</organism>
<evidence type="ECO:0000313" key="4">
    <source>
        <dbReference type="Proteomes" id="UP000485058"/>
    </source>
</evidence>
<dbReference type="InterPro" id="IPR043519">
    <property type="entry name" value="NT_sf"/>
</dbReference>
<name>A0A6A0A0E1_HAELA</name>
<comment type="similarity">
    <text evidence="1">Belongs to the Iojap/RsfS family.</text>
</comment>
<accession>A0A6A0A0E1</accession>
<reference evidence="3 4" key="1">
    <citation type="submission" date="2020-02" db="EMBL/GenBank/DDBJ databases">
        <title>Draft genome sequence of Haematococcus lacustris strain NIES-144.</title>
        <authorList>
            <person name="Morimoto D."/>
            <person name="Nakagawa S."/>
            <person name="Yoshida T."/>
            <person name="Sawayama S."/>
        </authorList>
    </citation>
    <scope>NUCLEOTIDE SEQUENCE [LARGE SCALE GENOMIC DNA]</scope>
    <source>
        <strain evidence="3 4">NIES-144</strain>
    </source>
</reference>
<evidence type="ECO:0000256" key="1">
    <source>
        <dbReference type="ARBA" id="ARBA00010574"/>
    </source>
</evidence>
<dbReference type="Pfam" id="PF02410">
    <property type="entry name" value="RsfS"/>
    <property type="match status" value="1"/>
</dbReference>
<dbReference type="PANTHER" id="PTHR21043">
    <property type="entry name" value="IOJAP SUPERFAMILY ORTHOLOG"/>
    <property type="match status" value="1"/>
</dbReference>
<proteinExistence type="inferred from homology"/>
<evidence type="ECO:0000313" key="3">
    <source>
        <dbReference type="EMBL" id="GFH24328.1"/>
    </source>
</evidence>
<feature type="region of interest" description="Disordered" evidence="2">
    <location>
        <begin position="65"/>
        <end position="89"/>
    </location>
</feature>
<comment type="caution">
    <text evidence="3">The sequence shown here is derived from an EMBL/GenBank/DDBJ whole genome shotgun (WGS) entry which is preliminary data.</text>
</comment>
<evidence type="ECO:0000256" key="2">
    <source>
        <dbReference type="SAM" id="MobiDB-lite"/>
    </source>
</evidence>
<dbReference type="PANTHER" id="PTHR21043:SF2">
    <property type="entry name" value="PROTEIN IOJAP, CHLOROPLASTIC"/>
    <property type="match status" value="1"/>
</dbReference>
<dbReference type="Proteomes" id="UP000485058">
    <property type="component" value="Unassembled WGS sequence"/>
</dbReference>
<dbReference type="EMBL" id="BLLF01002504">
    <property type="protein sequence ID" value="GFH24328.1"/>
    <property type="molecule type" value="Genomic_DNA"/>
</dbReference>
<dbReference type="GO" id="GO:0043023">
    <property type="term" value="F:ribosomal large subunit binding"/>
    <property type="evidence" value="ECO:0007669"/>
    <property type="project" value="TreeGrafter"/>
</dbReference>
<sequence>MVEEEWPDRVLQNQPGSSPWECLDYGDLVVHLMTAEQRELYDIESFFAAAEDVVLPWDVELSSSRADSRQRTQASANSAAAAARPVWST</sequence>
<dbReference type="GO" id="GO:0090071">
    <property type="term" value="P:negative regulation of ribosome biogenesis"/>
    <property type="evidence" value="ECO:0007669"/>
    <property type="project" value="TreeGrafter"/>
</dbReference>
<protein>
    <submittedName>
        <fullName evidence="3">Uncharacterized protein</fullName>
    </submittedName>
</protein>